<evidence type="ECO:0000313" key="2">
    <source>
        <dbReference type="EMBL" id="KII73958.1"/>
    </source>
</evidence>
<protein>
    <submittedName>
        <fullName evidence="2">Uncharacterized protein</fullName>
    </submittedName>
</protein>
<dbReference type="EMBL" id="JWZT01000581">
    <property type="protein sequence ID" value="KII73958.1"/>
    <property type="molecule type" value="Genomic_DNA"/>
</dbReference>
<dbReference type="AlphaFoldDB" id="A0A0C2JWV8"/>
<sequence>MEINDKNWDTPLTITYMRISIVHRLVLLVKLERDICGSGNAENGSTSFTENDIEQAKVGIFGNWIHFDVIKENTNMAINITCITTSIHNEIIFNNYAAMYHFDEGQFSIRKDTKTVVSHEKRIQFQPTREYENHSASLIFKISFINVTILNFEELIRQTTKIPLFEITSTTKAIISGTERLKTSVAPMHVKPTNLILIILSSLAIGISLIVLILLVVMFLKCKPDRRRRVFSRKFIL</sequence>
<comment type="caution">
    <text evidence="2">The sequence shown here is derived from an EMBL/GenBank/DDBJ whole genome shotgun (WGS) entry which is preliminary data.</text>
</comment>
<keyword evidence="3" id="KW-1185">Reference proteome</keyword>
<organism evidence="2 3">
    <name type="scientific">Thelohanellus kitauei</name>
    <name type="common">Myxosporean</name>
    <dbReference type="NCBI Taxonomy" id="669202"/>
    <lineage>
        <taxon>Eukaryota</taxon>
        <taxon>Metazoa</taxon>
        <taxon>Cnidaria</taxon>
        <taxon>Myxozoa</taxon>
        <taxon>Myxosporea</taxon>
        <taxon>Bivalvulida</taxon>
        <taxon>Platysporina</taxon>
        <taxon>Myxobolidae</taxon>
        <taxon>Thelohanellus</taxon>
    </lineage>
</organism>
<proteinExistence type="predicted"/>
<accession>A0A0C2JWV8</accession>
<reference evidence="2 3" key="1">
    <citation type="journal article" date="2014" name="Genome Biol. Evol.">
        <title>The genome of the myxosporean Thelohanellus kitauei shows adaptations to nutrient acquisition within its fish host.</title>
        <authorList>
            <person name="Yang Y."/>
            <person name="Xiong J."/>
            <person name="Zhou Z."/>
            <person name="Huo F."/>
            <person name="Miao W."/>
            <person name="Ran C."/>
            <person name="Liu Y."/>
            <person name="Zhang J."/>
            <person name="Feng J."/>
            <person name="Wang M."/>
            <person name="Wang M."/>
            <person name="Wang L."/>
            <person name="Yao B."/>
        </authorList>
    </citation>
    <scope>NUCLEOTIDE SEQUENCE [LARGE SCALE GENOMIC DNA]</scope>
    <source>
        <strain evidence="2">Wuqing</strain>
    </source>
</reference>
<gene>
    <name evidence="2" type="ORF">RF11_14359</name>
</gene>
<evidence type="ECO:0000313" key="3">
    <source>
        <dbReference type="Proteomes" id="UP000031668"/>
    </source>
</evidence>
<name>A0A0C2JWV8_THEKT</name>
<keyword evidence="1" id="KW-1133">Transmembrane helix</keyword>
<evidence type="ECO:0000256" key="1">
    <source>
        <dbReference type="SAM" id="Phobius"/>
    </source>
</evidence>
<keyword evidence="1" id="KW-0812">Transmembrane</keyword>
<dbReference type="Proteomes" id="UP000031668">
    <property type="component" value="Unassembled WGS sequence"/>
</dbReference>
<feature type="transmembrane region" description="Helical" evidence="1">
    <location>
        <begin position="195"/>
        <end position="220"/>
    </location>
</feature>
<keyword evidence="1" id="KW-0472">Membrane</keyword>